<evidence type="ECO:0000256" key="3">
    <source>
        <dbReference type="ARBA" id="ARBA00022692"/>
    </source>
</evidence>
<evidence type="ECO:0000256" key="6">
    <source>
        <dbReference type="ARBA" id="ARBA00023136"/>
    </source>
</evidence>
<keyword evidence="15" id="KW-1185">Reference proteome</keyword>
<evidence type="ECO:0000259" key="13">
    <source>
        <dbReference type="PROSITE" id="PS50262"/>
    </source>
</evidence>
<dbReference type="SMART" id="SM01381">
    <property type="entry name" value="7TM_GPCR_Srsx"/>
    <property type="match status" value="1"/>
</dbReference>
<evidence type="ECO:0000256" key="5">
    <source>
        <dbReference type="ARBA" id="ARBA00023040"/>
    </source>
</evidence>
<evidence type="ECO:0000256" key="11">
    <source>
        <dbReference type="SAM" id="MobiDB-lite"/>
    </source>
</evidence>
<feature type="transmembrane region" description="Helical" evidence="12">
    <location>
        <begin position="148"/>
        <end position="169"/>
    </location>
</feature>
<reference evidence="15" key="1">
    <citation type="submission" date="2003-08" db="EMBL/GenBank/DDBJ databases">
        <authorList>
            <person name="Birren B."/>
            <person name="Nusbaum C."/>
            <person name="Abebe A."/>
            <person name="Abouelleil A."/>
            <person name="Adekoya E."/>
            <person name="Ait-zahra M."/>
            <person name="Allen N."/>
            <person name="Allen T."/>
            <person name="An P."/>
            <person name="Anderson M."/>
            <person name="Anderson S."/>
            <person name="Arachchi H."/>
            <person name="Armbruster J."/>
            <person name="Bachantsang P."/>
            <person name="Baldwin J."/>
            <person name="Barry A."/>
            <person name="Bayul T."/>
            <person name="Blitshsteyn B."/>
            <person name="Bloom T."/>
            <person name="Blye J."/>
            <person name="Boguslavskiy L."/>
            <person name="Borowsky M."/>
            <person name="Boukhgalter B."/>
            <person name="Brunache A."/>
            <person name="Butler J."/>
            <person name="Calixte N."/>
            <person name="Calvo S."/>
            <person name="Camarata J."/>
            <person name="Campo K."/>
            <person name="Chang J."/>
            <person name="Cheshatsang Y."/>
            <person name="Citroen M."/>
            <person name="Collymore A."/>
            <person name="Considine T."/>
            <person name="Cook A."/>
            <person name="Cooke P."/>
            <person name="Corum B."/>
            <person name="Cuomo C."/>
            <person name="David R."/>
            <person name="Dawoe T."/>
            <person name="Degray S."/>
            <person name="Dodge S."/>
            <person name="Dooley K."/>
            <person name="Dorje P."/>
            <person name="Dorjee K."/>
            <person name="Dorris L."/>
            <person name="Duffey N."/>
            <person name="Dupes A."/>
            <person name="Elkins T."/>
            <person name="Engels R."/>
            <person name="Erickson J."/>
            <person name="Farina A."/>
            <person name="Faro S."/>
            <person name="Ferreira P."/>
            <person name="Fischer H."/>
            <person name="Fitzgerald M."/>
            <person name="Foley K."/>
            <person name="Gage D."/>
            <person name="Galagan J."/>
            <person name="Gearin G."/>
            <person name="Gnerre S."/>
            <person name="Gnirke A."/>
            <person name="Goyette A."/>
            <person name="Graham J."/>
            <person name="Grandbois E."/>
            <person name="Gyaltsen K."/>
            <person name="Hafez N."/>
            <person name="Hagopian D."/>
            <person name="Hagos B."/>
            <person name="Hall J."/>
            <person name="Hatcher B."/>
            <person name="Heller A."/>
            <person name="Higgins H."/>
            <person name="Honan T."/>
            <person name="Horn A."/>
            <person name="Houde N."/>
            <person name="Hughes L."/>
            <person name="Hulme W."/>
            <person name="Husby E."/>
            <person name="Iliev I."/>
            <person name="Jaffe D."/>
            <person name="Jones C."/>
            <person name="Kamal M."/>
            <person name="Kamat A."/>
            <person name="Kamvysselis M."/>
            <person name="Karlsson E."/>
            <person name="Kells C."/>
            <person name="Kieu A."/>
            <person name="Kisner P."/>
            <person name="Kodira C."/>
            <person name="Kulbokas E."/>
            <person name="Labutti K."/>
            <person name="Lama D."/>
            <person name="Landers T."/>
            <person name="Leger J."/>
            <person name="Levine S."/>
            <person name="Lewis D."/>
            <person name="Lewis T."/>
            <person name="Lindblad-toh K."/>
            <person name="Liu X."/>
            <person name="Lokyitsang T."/>
            <person name="Lokyitsang Y."/>
            <person name="Lucien O."/>
            <person name="Lui A."/>
            <person name="Ma L.J."/>
            <person name="Mabbitt R."/>
            <person name="Macdonald J."/>
            <person name="Maclean C."/>
            <person name="Major J."/>
            <person name="Manning J."/>
            <person name="Marabella R."/>
            <person name="Maru K."/>
            <person name="Matthews C."/>
            <person name="Mauceli E."/>
            <person name="Mccarthy M."/>
            <person name="Mcdonough S."/>
            <person name="Mcghee T."/>
            <person name="Meldrim J."/>
            <person name="Meneus L."/>
            <person name="Mesirov J."/>
            <person name="Mihalev A."/>
            <person name="Mihova T."/>
            <person name="Mikkelsen T."/>
            <person name="Mlenga V."/>
            <person name="Moru K."/>
            <person name="Mozes J."/>
            <person name="Mulrain L."/>
            <person name="Munson G."/>
            <person name="Naylor J."/>
            <person name="Newes C."/>
            <person name="Nguyen C."/>
            <person name="Nguyen N."/>
            <person name="Nguyen T."/>
            <person name="Nicol R."/>
            <person name="Nielsen C."/>
            <person name="Nizzari M."/>
            <person name="Norbu C."/>
            <person name="Norbu N."/>
            <person name="O'donnell P."/>
            <person name="Okoawo O."/>
            <person name="O'leary S."/>
            <person name="Omotosho B."/>
            <person name="O'neill K."/>
            <person name="Osman S."/>
            <person name="Parker S."/>
            <person name="Perrin D."/>
            <person name="Phunkhang P."/>
            <person name="Piqani B."/>
            <person name="Purcell S."/>
            <person name="Rachupka T."/>
            <person name="Ramasamy U."/>
            <person name="Rameau R."/>
            <person name="Ray V."/>
            <person name="Raymond C."/>
            <person name="Retta R."/>
            <person name="Richardson S."/>
            <person name="Rise C."/>
            <person name="Rodriguez J."/>
            <person name="Rogers J."/>
            <person name="Rogov P."/>
            <person name="Rutman M."/>
            <person name="Schupbach R."/>
            <person name="Seaman C."/>
            <person name="Settipalli S."/>
            <person name="Sharpe T."/>
            <person name="Sheridan J."/>
            <person name="Sherpa N."/>
            <person name="Shi J."/>
            <person name="Smirnov S."/>
            <person name="Smith C."/>
            <person name="Sougnez C."/>
            <person name="Spencer B."/>
            <person name="Stalker J."/>
            <person name="Stange-thomann N."/>
            <person name="Stavropoulos S."/>
            <person name="Stetson K."/>
            <person name="Stone C."/>
            <person name="Stone S."/>
            <person name="Stubbs M."/>
            <person name="Talamas J."/>
            <person name="Tchuinga P."/>
            <person name="Tenzing P."/>
            <person name="Tesfaye S."/>
            <person name="Theodore J."/>
            <person name="Thoulutsang Y."/>
            <person name="Topham K."/>
            <person name="Towey S."/>
            <person name="Tsamla T."/>
            <person name="Tsomo N."/>
            <person name="Vallee D."/>
            <person name="Vassiliev H."/>
            <person name="Venkataraman V."/>
            <person name="Vinson J."/>
            <person name="Vo A."/>
            <person name="Wade C."/>
            <person name="Wang S."/>
            <person name="Wangchuk T."/>
            <person name="Wangdi T."/>
            <person name="Whittaker C."/>
            <person name="Wilkinson J."/>
            <person name="Wu Y."/>
            <person name="Wyman D."/>
            <person name="Yadav S."/>
            <person name="Yang S."/>
            <person name="Yang X."/>
            <person name="Yeager S."/>
            <person name="Yee E."/>
            <person name="Young G."/>
            <person name="Zainoun J."/>
            <person name="Zembeck L."/>
            <person name="Zimmer A."/>
            <person name="Zody M."/>
            <person name="Lander E."/>
        </authorList>
    </citation>
    <scope>NUCLEOTIDE SEQUENCE [LARGE SCALE GENOMIC DNA]</scope>
</reference>
<reference evidence="14" key="2">
    <citation type="submission" date="2025-08" db="UniProtKB">
        <authorList>
            <consortium name="Ensembl"/>
        </authorList>
    </citation>
    <scope>IDENTIFICATION</scope>
</reference>
<keyword evidence="7 10" id="KW-0675">Receptor</keyword>
<keyword evidence="3 10" id="KW-0812">Transmembrane</keyword>
<protein>
    <recommendedName>
        <fullName evidence="13">G-protein coupled receptors family 1 profile domain-containing protein</fullName>
    </recommendedName>
</protein>
<keyword evidence="5 10" id="KW-0297">G-protein coupled receptor</keyword>
<evidence type="ECO:0000313" key="15">
    <source>
        <dbReference type="Proteomes" id="UP000007875"/>
    </source>
</evidence>
<evidence type="ECO:0000256" key="7">
    <source>
        <dbReference type="ARBA" id="ARBA00023170"/>
    </source>
</evidence>
<accession>H2ZCJ6</accession>
<comment type="subcellular location">
    <subcellularLocation>
        <location evidence="1">Cell membrane</location>
        <topology evidence="1">Multi-pass membrane protein</topology>
    </subcellularLocation>
</comment>
<keyword evidence="6 12" id="KW-0472">Membrane</keyword>
<evidence type="ECO:0000256" key="10">
    <source>
        <dbReference type="RuleBase" id="RU000688"/>
    </source>
</evidence>
<dbReference type="PROSITE" id="PS00237">
    <property type="entry name" value="G_PROTEIN_RECEP_F1_1"/>
    <property type="match status" value="1"/>
</dbReference>
<dbReference type="GO" id="GO:0005886">
    <property type="term" value="C:plasma membrane"/>
    <property type="evidence" value="ECO:0007669"/>
    <property type="project" value="UniProtKB-SubCell"/>
</dbReference>
<name>H2ZCJ6_CIOSA</name>
<keyword evidence="8" id="KW-0325">Glycoprotein</keyword>
<dbReference type="PANTHER" id="PTHR24248">
    <property type="entry name" value="ADRENERGIC RECEPTOR-RELATED G-PROTEIN COUPLED RECEPTOR"/>
    <property type="match status" value="1"/>
</dbReference>
<dbReference type="Ensembl" id="ENSCSAVT00000015487.1">
    <property type="protein sequence ID" value="ENSCSAVP00000015312.1"/>
    <property type="gene ID" value="ENSCSAVG00000008984.1"/>
</dbReference>
<feature type="transmembrane region" description="Helical" evidence="12">
    <location>
        <begin position="428"/>
        <end position="447"/>
    </location>
</feature>
<dbReference type="PANTHER" id="PTHR24248:SF174">
    <property type="entry name" value="TYRAMINE_OCTOPAMINE RECEPTOR"/>
    <property type="match status" value="1"/>
</dbReference>
<dbReference type="Proteomes" id="UP000007875">
    <property type="component" value="Unassembled WGS sequence"/>
</dbReference>
<keyword evidence="2" id="KW-1003">Cell membrane</keyword>
<feature type="transmembrane region" description="Helical" evidence="12">
    <location>
        <begin position="28"/>
        <end position="47"/>
    </location>
</feature>
<feature type="transmembrane region" description="Helical" evidence="12">
    <location>
        <begin position="67"/>
        <end position="88"/>
    </location>
</feature>
<proteinExistence type="inferred from homology"/>
<keyword evidence="9 10" id="KW-0807">Transducer</keyword>
<reference evidence="14" key="3">
    <citation type="submission" date="2025-09" db="UniProtKB">
        <authorList>
            <consortium name="Ensembl"/>
        </authorList>
    </citation>
    <scope>IDENTIFICATION</scope>
</reference>
<evidence type="ECO:0000313" key="14">
    <source>
        <dbReference type="Ensembl" id="ENSCSAVP00000015312.1"/>
    </source>
</evidence>
<comment type="similarity">
    <text evidence="10">Belongs to the G-protein coupled receptor 1 family.</text>
</comment>
<evidence type="ECO:0000256" key="4">
    <source>
        <dbReference type="ARBA" id="ARBA00022989"/>
    </source>
</evidence>
<organism evidence="14 15">
    <name type="scientific">Ciona savignyi</name>
    <name type="common">Pacific transparent sea squirt</name>
    <dbReference type="NCBI Taxonomy" id="51511"/>
    <lineage>
        <taxon>Eukaryota</taxon>
        <taxon>Metazoa</taxon>
        <taxon>Chordata</taxon>
        <taxon>Tunicata</taxon>
        <taxon>Ascidiacea</taxon>
        <taxon>Phlebobranchia</taxon>
        <taxon>Cionidae</taxon>
        <taxon>Ciona</taxon>
    </lineage>
</organism>
<feature type="transmembrane region" description="Helical" evidence="12">
    <location>
        <begin position="109"/>
        <end position="128"/>
    </location>
</feature>
<dbReference type="PRINTS" id="PR00237">
    <property type="entry name" value="GPCRRHODOPSN"/>
</dbReference>
<evidence type="ECO:0000256" key="2">
    <source>
        <dbReference type="ARBA" id="ARBA00022475"/>
    </source>
</evidence>
<dbReference type="InterPro" id="IPR000276">
    <property type="entry name" value="GPCR_Rhodpsn"/>
</dbReference>
<sequence length="468" mass="53057">MCSLGLFGNLTVILVIWKDRVISKHRQNLYLLSLAVADASLVVLVVPFSLTNELLGHWPFGAVYCRIYLSVDILLCTASIWNICVIGLDRYISVKYPMTYRKFRTMPKIRLFIISVWLFAAGVSLLPFVSEIETINSERGCFINASSWYIVASCLLSFFVPSFIIWPVYIKIYMIVVLEPRHHPTPNQNGRNGVVDRPPALHNLTGPRFETTAFRRGSGKTGSSEDFMKLLDVPNNTNTGSRSLSTDQQMMVRSQSFIASSGHEEGANLLFSSPTLKPKDPKLVGRSSKPKVHQNFRSDTTSHRSAVYLTEYSKSLLCCCMHARPKESSLIVITPHNGVTNVDTRSSISRRLQSISPSRSANLVRKKFPPNRSRSSCANAMSRRERRFVCIISIITGCFMACWMPFFLTYSIYAICRNCCLNNTLFKVFFWLGYLNSALNPVLYTAFNKDFRSAFKRLFRADSNRTSR</sequence>
<evidence type="ECO:0000256" key="9">
    <source>
        <dbReference type="ARBA" id="ARBA00023224"/>
    </source>
</evidence>
<dbReference type="InterPro" id="IPR017452">
    <property type="entry name" value="GPCR_Rhodpsn_7TM"/>
</dbReference>
<dbReference type="PROSITE" id="PS50262">
    <property type="entry name" value="G_PROTEIN_RECEP_F1_2"/>
    <property type="match status" value="1"/>
</dbReference>
<feature type="domain" description="G-protein coupled receptors family 1 profile" evidence="13">
    <location>
        <begin position="8"/>
        <end position="444"/>
    </location>
</feature>
<feature type="region of interest" description="Disordered" evidence="11">
    <location>
        <begin position="272"/>
        <end position="298"/>
    </location>
</feature>
<keyword evidence="4 12" id="KW-1133">Transmembrane helix</keyword>
<dbReference type="Pfam" id="PF00001">
    <property type="entry name" value="7tm_1"/>
    <property type="match status" value="1"/>
</dbReference>
<dbReference type="GO" id="GO:0004930">
    <property type="term" value="F:G protein-coupled receptor activity"/>
    <property type="evidence" value="ECO:0007669"/>
    <property type="project" value="UniProtKB-KW"/>
</dbReference>
<dbReference type="SUPFAM" id="SSF81321">
    <property type="entry name" value="Family A G protein-coupled receptor-like"/>
    <property type="match status" value="1"/>
</dbReference>
<feature type="transmembrane region" description="Helical" evidence="12">
    <location>
        <begin position="388"/>
        <end position="408"/>
    </location>
</feature>
<dbReference type="AlphaFoldDB" id="H2ZCJ6"/>
<evidence type="ECO:0000256" key="1">
    <source>
        <dbReference type="ARBA" id="ARBA00004651"/>
    </source>
</evidence>
<dbReference type="Gene3D" id="1.20.1070.10">
    <property type="entry name" value="Rhodopsin 7-helix transmembrane proteins"/>
    <property type="match status" value="2"/>
</dbReference>
<dbReference type="GeneTree" id="ENSGT00940000161915"/>
<evidence type="ECO:0000256" key="12">
    <source>
        <dbReference type="SAM" id="Phobius"/>
    </source>
</evidence>
<evidence type="ECO:0000256" key="8">
    <source>
        <dbReference type="ARBA" id="ARBA00023180"/>
    </source>
</evidence>